<evidence type="ECO:0000259" key="2">
    <source>
        <dbReference type="Pfam" id="PF11412"/>
    </source>
</evidence>
<proteinExistence type="predicted"/>
<dbReference type="Proteomes" id="UP000476030">
    <property type="component" value="Unassembled WGS sequence"/>
</dbReference>
<dbReference type="InterPro" id="IPR028250">
    <property type="entry name" value="DsbDN"/>
</dbReference>
<feature type="domain" description="Thiol:disulfide interchange protein DsbD N-terminal" evidence="2">
    <location>
        <begin position="53"/>
        <end position="158"/>
    </location>
</feature>
<comment type="caution">
    <text evidence="3">The sequence shown here is derived from an EMBL/GenBank/DDBJ whole genome shotgun (WGS) entry which is preliminary data.</text>
</comment>
<accession>A0A6L8W429</accession>
<evidence type="ECO:0000256" key="1">
    <source>
        <dbReference type="SAM" id="SignalP"/>
    </source>
</evidence>
<keyword evidence="1" id="KW-0732">Signal</keyword>
<evidence type="ECO:0000313" key="4">
    <source>
        <dbReference type="Proteomes" id="UP000476030"/>
    </source>
</evidence>
<dbReference type="RefSeq" id="WP_161313713.1">
    <property type="nucleotide sequence ID" value="NZ_WTUW01000001.1"/>
</dbReference>
<dbReference type="Pfam" id="PF11412">
    <property type="entry name" value="DsbD_N"/>
    <property type="match status" value="1"/>
</dbReference>
<sequence length="282" mass="31005">MRLLNLRYLFVAFAYLAFSVSGPANAETATDWATTDQSRLRLISGVDGVKGRDSLRIGLQIKLAPGWKTYWRNPGDAGIPPRLNWDGSENLKAAMVSWPLPAQFHAYGFSSWGYHDEVVFPIDVTLMEAGEPVKLKLSLQLGICEDVCIPYEHDFTLTLDANNAELTQEAEIIETFARQVPAEIGSDGSLLSNATAETEGDQTFSITVSANKQPFEDPSIIVEGKEGAYFDLISTTLSEDRMGVTFRVKGNFPSKSDQLPGQNITVTVFDKAMTGEKTLQIN</sequence>
<organism evidence="3 4">
    <name type="scientific">Sneathiella litorea</name>
    <dbReference type="NCBI Taxonomy" id="2606216"/>
    <lineage>
        <taxon>Bacteria</taxon>
        <taxon>Pseudomonadati</taxon>
        <taxon>Pseudomonadota</taxon>
        <taxon>Alphaproteobacteria</taxon>
        <taxon>Sneathiellales</taxon>
        <taxon>Sneathiellaceae</taxon>
        <taxon>Sneathiella</taxon>
    </lineage>
</organism>
<protein>
    <recommendedName>
        <fullName evidence="2">Thiol:disulfide interchange protein DsbD N-terminal domain-containing protein</fullName>
    </recommendedName>
</protein>
<gene>
    <name evidence="3" type="ORF">GQE98_01115</name>
</gene>
<keyword evidence="4" id="KW-1185">Reference proteome</keyword>
<reference evidence="3 4" key="1">
    <citation type="submission" date="2019-12" db="EMBL/GenBank/DDBJ databases">
        <title>Snethiella sp. nov. sp. isolated from sea sand.</title>
        <authorList>
            <person name="Kim J."/>
            <person name="Jeong S.E."/>
            <person name="Jung H.S."/>
            <person name="Jeon C.O."/>
        </authorList>
    </citation>
    <scope>NUCLEOTIDE SEQUENCE [LARGE SCALE GENOMIC DNA]</scope>
    <source>
        <strain evidence="3 4">DP05</strain>
    </source>
</reference>
<dbReference type="AlphaFoldDB" id="A0A6L8W429"/>
<dbReference type="EMBL" id="WTUW01000001">
    <property type="protein sequence ID" value="MZR29224.1"/>
    <property type="molecule type" value="Genomic_DNA"/>
</dbReference>
<feature type="chain" id="PRO_5027029154" description="Thiol:disulfide interchange protein DsbD N-terminal domain-containing protein" evidence="1">
    <location>
        <begin position="27"/>
        <end position="282"/>
    </location>
</feature>
<evidence type="ECO:0000313" key="3">
    <source>
        <dbReference type="EMBL" id="MZR29224.1"/>
    </source>
</evidence>
<name>A0A6L8W429_9PROT</name>
<feature type="signal peptide" evidence="1">
    <location>
        <begin position="1"/>
        <end position="26"/>
    </location>
</feature>